<protein>
    <submittedName>
        <fullName evidence="6">Uncharacterized protein</fullName>
    </submittedName>
</protein>
<reference evidence="6 7" key="1">
    <citation type="submission" date="2023-08" db="EMBL/GenBank/DDBJ databases">
        <title>Black Yeasts Isolated from many extreme environments.</title>
        <authorList>
            <person name="Coleine C."/>
            <person name="Stajich J.E."/>
            <person name="Selbmann L."/>
        </authorList>
    </citation>
    <scope>NUCLEOTIDE SEQUENCE [LARGE SCALE GENOMIC DNA]</scope>
    <source>
        <strain evidence="6 7">CCFEE 5935</strain>
    </source>
</reference>
<keyword evidence="7" id="KW-1185">Reference proteome</keyword>
<dbReference type="PANTHER" id="PTHR43004:SF20">
    <property type="entry name" value="2-MONOOXYGENASE, PUTATIVE (AFU_ORTHOLOGUE AFUA_1G13660)-RELATED"/>
    <property type="match status" value="1"/>
</dbReference>
<dbReference type="InterPro" id="IPR002938">
    <property type="entry name" value="FAD-bd"/>
</dbReference>
<gene>
    <name evidence="6" type="ORF">LTR77_007002</name>
</gene>
<keyword evidence="1" id="KW-0285">Flavoprotein</keyword>
<dbReference type="GO" id="GO:0071949">
    <property type="term" value="F:FAD binding"/>
    <property type="evidence" value="ECO:0007669"/>
    <property type="project" value="InterPro"/>
</dbReference>
<accession>A0AAV9P8H1</accession>
<dbReference type="RefSeq" id="XP_064658042.1">
    <property type="nucleotide sequence ID" value="XM_064804241.1"/>
</dbReference>
<dbReference type="PANTHER" id="PTHR43004">
    <property type="entry name" value="TRK SYSTEM POTASSIUM UPTAKE PROTEIN"/>
    <property type="match status" value="1"/>
</dbReference>
<dbReference type="Gene3D" id="3.40.30.20">
    <property type="match status" value="1"/>
</dbReference>
<dbReference type="EMBL" id="JAVRRT010000010">
    <property type="protein sequence ID" value="KAK5168432.1"/>
    <property type="molecule type" value="Genomic_DNA"/>
</dbReference>
<dbReference type="Gene3D" id="3.30.9.10">
    <property type="entry name" value="D-Amino Acid Oxidase, subunit A, domain 2"/>
    <property type="match status" value="1"/>
</dbReference>
<dbReference type="CDD" id="cd02979">
    <property type="entry name" value="PHOX_C"/>
    <property type="match status" value="1"/>
</dbReference>
<evidence type="ECO:0000259" key="5">
    <source>
        <dbReference type="Pfam" id="PF07976"/>
    </source>
</evidence>
<dbReference type="AlphaFoldDB" id="A0AAV9P8H1"/>
<proteinExistence type="predicted"/>
<dbReference type="InterPro" id="IPR036249">
    <property type="entry name" value="Thioredoxin-like_sf"/>
</dbReference>
<evidence type="ECO:0000256" key="3">
    <source>
        <dbReference type="ARBA" id="ARBA00023002"/>
    </source>
</evidence>
<evidence type="ECO:0000313" key="7">
    <source>
        <dbReference type="Proteomes" id="UP001337655"/>
    </source>
</evidence>
<evidence type="ECO:0000313" key="6">
    <source>
        <dbReference type="EMBL" id="KAK5168432.1"/>
    </source>
</evidence>
<name>A0AAV9P8H1_9PEZI</name>
<dbReference type="SUPFAM" id="SSF52833">
    <property type="entry name" value="Thioredoxin-like"/>
    <property type="match status" value="1"/>
</dbReference>
<evidence type="ECO:0000256" key="1">
    <source>
        <dbReference type="ARBA" id="ARBA00022630"/>
    </source>
</evidence>
<keyword evidence="2" id="KW-0274">FAD</keyword>
<evidence type="ECO:0000256" key="2">
    <source>
        <dbReference type="ARBA" id="ARBA00022827"/>
    </source>
</evidence>
<feature type="domain" description="Phenol hydroxylase-like C-terminal dimerisation" evidence="5">
    <location>
        <begin position="84"/>
        <end position="296"/>
    </location>
</feature>
<dbReference type="InterPro" id="IPR050641">
    <property type="entry name" value="RIFMO-like"/>
</dbReference>
<feature type="domain" description="FAD-binding" evidence="4">
    <location>
        <begin position="6"/>
        <end position="43"/>
    </location>
</feature>
<dbReference type="Pfam" id="PF07976">
    <property type="entry name" value="Phe_hydrox_dim"/>
    <property type="match status" value="1"/>
</dbReference>
<organism evidence="6 7">
    <name type="scientific">Saxophila tyrrhenica</name>
    <dbReference type="NCBI Taxonomy" id="1690608"/>
    <lineage>
        <taxon>Eukaryota</taxon>
        <taxon>Fungi</taxon>
        <taxon>Dikarya</taxon>
        <taxon>Ascomycota</taxon>
        <taxon>Pezizomycotina</taxon>
        <taxon>Dothideomycetes</taxon>
        <taxon>Dothideomycetidae</taxon>
        <taxon>Mycosphaerellales</taxon>
        <taxon>Extremaceae</taxon>
        <taxon>Saxophila</taxon>
    </lineage>
</organism>
<dbReference type="InterPro" id="IPR038220">
    <property type="entry name" value="PHOX_C_sf"/>
</dbReference>
<dbReference type="GeneID" id="89928340"/>
<dbReference type="Pfam" id="PF01494">
    <property type="entry name" value="FAD_binding_3"/>
    <property type="match status" value="1"/>
</dbReference>
<sequence length="320" mass="35500">MPLDIAFNLGWKIANVVKGTCSRSILKTYQSERRRIAQDLIEFDHKFSRLFSGRPAKDVADAEGISMDEFKEAFVKGNMFASAVDYGASSIVAKGGSTTDQGDGTDVAAAEKYRVASHQDLATGIPVGKRIDSVKVLNQADARPWHLQELLPSNGRWRVLFFTGDVTKSEQRKRLDDLGTAIDNPHSFLRHFTPPGGRHDAVFELLAVHSAPRTSATIFEFPAVFRVYDDEEGYDYTKIYVDDVSYHEGHGKIYETFGISPEGCAVVIRPDQYVSYVGPLDDVETLNRFFSGFMLSPLLSNRGKTKTNGAIATDTDQLVM</sequence>
<evidence type="ECO:0000259" key="4">
    <source>
        <dbReference type="Pfam" id="PF01494"/>
    </source>
</evidence>
<dbReference type="Proteomes" id="UP001337655">
    <property type="component" value="Unassembled WGS sequence"/>
</dbReference>
<dbReference type="GO" id="GO:0016491">
    <property type="term" value="F:oxidoreductase activity"/>
    <property type="evidence" value="ECO:0007669"/>
    <property type="project" value="UniProtKB-KW"/>
</dbReference>
<comment type="caution">
    <text evidence="6">The sequence shown here is derived from an EMBL/GenBank/DDBJ whole genome shotgun (WGS) entry which is preliminary data.</text>
</comment>
<dbReference type="InterPro" id="IPR012941">
    <property type="entry name" value="Phe_hydrox_C_dim_dom"/>
</dbReference>
<keyword evidence="3" id="KW-0560">Oxidoreductase</keyword>